<evidence type="ECO:0000256" key="5">
    <source>
        <dbReference type="ARBA" id="ARBA00023237"/>
    </source>
</evidence>
<comment type="caution">
    <text evidence="7">The sequence shown here is derived from an EMBL/GenBank/DDBJ whole genome shotgun (WGS) entry which is preliminary data.</text>
</comment>
<reference evidence="7" key="1">
    <citation type="journal article" date="2019" name="Nat. Med.">
        <title>A library of human gut bacterial isolates paired with longitudinal multiomics data enables mechanistic microbiome research.</title>
        <authorList>
            <person name="Poyet M."/>
            <person name="Groussin M."/>
            <person name="Gibbons S.M."/>
            <person name="Avila-Pacheco J."/>
            <person name="Jiang X."/>
            <person name="Kearney S.M."/>
            <person name="Perrotta A.R."/>
            <person name="Berdy B."/>
            <person name="Zhao S."/>
            <person name="Lieberman T.D."/>
            <person name="Swanson P.K."/>
            <person name="Smith M."/>
            <person name="Roesemann S."/>
            <person name="Alexander J.E."/>
            <person name="Rich S.A."/>
            <person name="Livny J."/>
            <person name="Vlamakis H."/>
            <person name="Clish C."/>
            <person name="Bullock K."/>
            <person name="Deik A."/>
            <person name="Scott J."/>
            <person name="Pierce K.A."/>
            <person name="Xavier R.J."/>
            <person name="Alm E.J."/>
        </authorList>
    </citation>
    <scope>NUCLEOTIDE SEQUENCE</scope>
    <source>
        <strain evidence="7">BIOML-A4</strain>
    </source>
</reference>
<dbReference type="InterPro" id="IPR011990">
    <property type="entry name" value="TPR-like_helical_dom_sf"/>
</dbReference>
<sequence>MKNIKYYLLGGVIATFLLGVSSCELESEVYDSINGGIFPTTESDAEALVTGNAYSVFMNNGYDGMFNIATGVLLVSDLMSDYGECTWRGWEPILYNRWTVGNGYNDNHWRWAKYMGKITMTIDRIENMDLSENVKSKYLAELHCARGWLAFCMWDLYGPIPIADIETLKSPLEEQIVPRLSEEAMQDFIVTELTTAATVLPYNYTKESSDYGRFTKGLCNMVLLKFYMQTKQWAKAEELGRELTKSEYGYKLESDYAGIFKLANEKNAETIWAVNCLRGTQEHKWHPHVLPNDFPGTETLTKWNGWKISWDFFDTFEPTDKRLETIIYAYTGTDGTIHNEVNDRVSSDKLLYYGAIPCKYDCYDFAGTQGENSETDYIIYRYADAVTLYAEAMVRNQNVITDEALYWFNEIRKRAGLTEYQKSDFSGTRDFLDKLLLERGHELFFEGCRRQDLIRNGSYVDAIKHKCQVSGQTTLVNENYERIPLPQSVINEGKGQITQNPGY</sequence>
<dbReference type="EMBL" id="WKLP01000015">
    <property type="protein sequence ID" value="MRY12077.1"/>
    <property type="molecule type" value="Genomic_DNA"/>
</dbReference>
<evidence type="ECO:0000256" key="4">
    <source>
        <dbReference type="ARBA" id="ARBA00023136"/>
    </source>
</evidence>
<evidence type="ECO:0000256" key="3">
    <source>
        <dbReference type="ARBA" id="ARBA00022729"/>
    </source>
</evidence>
<dbReference type="AlphaFoldDB" id="A0A6G1ZDS1"/>
<keyword evidence="5" id="KW-0998">Cell outer membrane</keyword>
<evidence type="ECO:0000259" key="6">
    <source>
        <dbReference type="Pfam" id="PF07980"/>
    </source>
</evidence>
<proteinExistence type="inferred from homology"/>
<evidence type="ECO:0000256" key="1">
    <source>
        <dbReference type="ARBA" id="ARBA00004442"/>
    </source>
</evidence>
<protein>
    <submittedName>
        <fullName evidence="7">RagB/SusD family nutrient uptake outer membrane protein</fullName>
    </submittedName>
</protein>
<dbReference type="InterPro" id="IPR012944">
    <property type="entry name" value="SusD_RagB_dom"/>
</dbReference>
<keyword evidence="4" id="KW-0472">Membrane</keyword>
<feature type="domain" description="RagB/SusD" evidence="6">
    <location>
        <begin position="323"/>
        <end position="503"/>
    </location>
</feature>
<dbReference type="RefSeq" id="WP_154278046.1">
    <property type="nucleotide sequence ID" value="NZ_WKLJ01000001.1"/>
</dbReference>
<gene>
    <name evidence="7" type="ORF">GKE01_11420</name>
</gene>
<evidence type="ECO:0000313" key="7">
    <source>
        <dbReference type="EMBL" id="MRY12077.1"/>
    </source>
</evidence>
<dbReference type="Pfam" id="PF07980">
    <property type="entry name" value="SusD_RagB"/>
    <property type="match status" value="1"/>
</dbReference>
<accession>A0A6G1ZDS1</accession>
<dbReference type="GO" id="GO:0009279">
    <property type="term" value="C:cell outer membrane"/>
    <property type="evidence" value="ECO:0007669"/>
    <property type="project" value="UniProtKB-SubCell"/>
</dbReference>
<comment type="subcellular location">
    <subcellularLocation>
        <location evidence="1">Cell outer membrane</location>
    </subcellularLocation>
</comment>
<comment type="similarity">
    <text evidence="2">Belongs to the SusD family.</text>
</comment>
<organism evidence="7">
    <name type="scientific">Parabacteroides goldsteinii</name>
    <dbReference type="NCBI Taxonomy" id="328812"/>
    <lineage>
        <taxon>Bacteria</taxon>
        <taxon>Pseudomonadati</taxon>
        <taxon>Bacteroidota</taxon>
        <taxon>Bacteroidia</taxon>
        <taxon>Bacteroidales</taxon>
        <taxon>Tannerellaceae</taxon>
        <taxon>Parabacteroides</taxon>
    </lineage>
</organism>
<name>A0A6G1ZDS1_9BACT</name>
<dbReference type="Gene3D" id="1.25.40.390">
    <property type="match status" value="1"/>
</dbReference>
<evidence type="ECO:0000256" key="2">
    <source>
        <dbReference type="ARBA" id="ARBA00006275"/>
    </source>
</evidence>
<dbReference type="PROSITE" id="PS51257">
    <property type="entry name" value="PROKAR_LIPOPROTEIN"/>
    <property type="match status" value="1"/>
</dbReference>
<dbReference type="SUPFAM" id="SSF48452">
    <property type="entry name" value="TPR-like"/>
    <property type="match status" value="1"/>
</dbReference>
<keyword evidence="3" id="KW-0732">Signal</keyword>